<dbReference type="Proteomes" id="UP000230292">
    <property type="component" value="Unassembled WGS sequence"/>
</dbReference>
<evidence type="ECO:0000313" key="3">
    <source>
        <dbReference type="Proteomes" id="UP000230292"/>
    </source>
</evidence>
<sequence>MESIATFPRFTTITRSNVSLIKSATSMLQDHSDFNHLSLVSYNYHGENKMSMLNENIVIKFIDYVDKTPFLSLVGTNKIEETLATLFNYSEMNGGIAIKLLPAEVKSILGENENYVFTEDEDNFDYVLSVDNILELKGKDHKNKARAISKFRQLYPNAIFNLSIDINETLTKNIKDTLDKWVELNKEKTSLFEIEINALLNFLTQHHTFNNILITTCYIEETMVGFSISEIIEKKYAMNHFMKTDISFSGSFDALDWYTAKKLKETGVEKINIQQDLGLPGLRYKKKKSMPIKMFKKYQVSPKKK</sequence>
<reference evidence="2 3" key="1">
    <citation type="submission" date="2017-09" db="EMBL/GenBank/DDBJ databases">
        <title>Depth-based differentiation of microbial function through sediment-hosted aquifers and enrichment of novel symbionts in the deep terrestrial subsurface.</title>
        <authorList>
            <person name="Probst A.J."/>
            <person name="Ladd B."/>
            <person name="Jarett J.K."/>
            <person name="Geller-Mcgrath D.E."/>
            <person name="Sieber C.M."/>
            <person name="Emerson J.B."/>
            <person name="Anantharaman K."/>
            <person name="Thomas B.C."/>
            <person name="Malmstrom R."/>
            <person name="Stieglmeier M."/>
            <person name="Klingl A."/>
            <person name="Woyke T."/>
            <person name="Ryan C.M."/>
            <person name="Banfield J.F."/>
        </authorList>
    </citation>
    <scope>NUCLEOTIDE SEQUENCE [LARGE SCALE GENOMIC DNA]</scope>
    <source>
        <strain evidence="2">CG15_BIG_FIL_POST_REV_8_21_14_020_45_12</strain>
    </source>
</reference>
<dbReference type="InterPro" id="IPR016181">
    <property type="entry name" value="Acyl_CoA_acyltransferase"/>
</dbReference>
<feature type="domain" description="Phosphatidylglycerol lysyltransferase C-terminal" evidence="1">
    <location>
        <begin position="68"/>
        <end position="298"/>
    </location>
</feature>
<name>A0A2M7H2E9_9BACT</name>
<proteinExistence type="predicted"/>
<dbReference type="InterPro" id="IPR024320">
    <property type="entry name" value="LPG_synthase_C"/>
</dbReference>
<evidence type="ECO:0000313" key="2">
    <source>
        <dbReference type="EMBL" id="PIW36427.1"/>
    </source>
</evidence>
<dbReference type="PANTHER" id="PTHR41373:SF1">
    <property type="entry name" value="PHOSPHATIDYLGLYCEROL LYSYLTRANSFERASE C-TERMINAL DOMAIN-CONTAINING PROTEIN"/>
    <property type="match status" value="1"/>
</dbReference>
<accession>A0A2M7H2E9</accession>
<dbReference type="AlphaFoldDB" id="A0A2M7H2E9"/>
<evidence type="ECO:0000259" key="1">
    <source>
        <dbReference type="Pfam" id="PF09924"/>
    </source>
</evidence>
<dbReference type="PANTHER" id="PTHR41373">
    <property type="entry name" value="DUF2156 DOMAIN-CONTAINING PROTEIN"/>
    <property type="match status" value="1"/>
</dbReference>
<dbReference type="EMBL" id="PFGC01000054">
    <property type="protein sequence ID" value="PIW36427.1"/>
    <property type="molecule type" value="Genomic_DNA"/>
</dbReference>
<dbReference type="Pfam" id="PF09924">
    <property type="entry name" value="LPG_synthase_C"/>
    <property type="match status" value="1"/>
</dbReference>
<gene>
    <name evidence="2" type="ORF">COW24_05415</name>
</gene>
<dbReference type="Gene3D" id="3.40.630.30">
    <property type="match status" value="1"/>
</dbReference>
<organism evidence="2 3">
    <name type="scientific">Candidatus Kerfeldbacteria bacterium CG15_BIG_FIL_POST_REV_8_21_14_020_45_12</name>
    <dbReference type="NCBI Taxonomy" id="2014247"/>
    <lineage>
        <taxon>Bacteria</taxon>
        <taxon>Candidatus Kerfeldiibacteriota</taxon>
    </lineage>
</organism>
<dbReference type="InterPro" id="IPR016732">
    <property type="entry name" value="UCP018688"/>
</dbReference>
<comment type="caution">
    <text evidence="2">The sequence shown here is derived from an EMBL/GenBank/DDBJ whole genome shotgun (WGS) entry which is preliminary data.</text>
</comment>
<dbReference type="SUPFAM" id="SSF55729">
    <property type="entry name" value="Acyl-CoA N-acyltransferases (Nat)"/>
    <property type="match status" value="2"/>
</dbReference>
<protein>
    <recommendedName>
        <fullName evidence="1">Phosphatidylglycerol lysyltransferase C-terminal domain-containing protein</fullName>
    </recommendedName>
</protein>